<reference evidence="4 5" key="1">
    <citation type="journal article" date="2020" name="IScience">
        <title>Genome Sequencing of the Endangered Kingdonia uniflora (Circaeasteraceae, Ranunculales) Reveals Potential Mechanisms of Evolutionary Specialization.</title>
        <authorList>
            <person name="Sun Y."/>
            <person name="Deng T."/>
            <person name="Zhang A."/>
            <person name="Moore M.J."/>
            <person name="Landis J.B."/>
            <person name="Lin N."/>
            <person name="Zhang H."/>
            <person name="Zhang X."/>
            <person name="Huang J."/>
            <person name="Zhang X."/>
            <person name="Sun H."/>
            <person name="Wang H."/>
        </authorList>
    </citation>
    <scope>NUCLEOTIDE SEQUENCE [LARGE SCALE GENOMIC DNA]</scope>
    <source>
        <strain evidence="4">TB1705</strain>
        <tissue evidence="4">Leaf</tissue>
    </source>
</reference>
<dbReference type="Gene3D" id="1.20.1280.50">
    <property type="match status" value="1"/>
</dbReference>
<evidence type="ECO:0000313" key="5">
    <source>
        <dbReference type="Proteomes" id="UP000541444"/>
    </source>
</evidence>
<dbReference type="InterPro" id="IPR005174">
    <property type="entry name" value="KIB1-4_b-propeller"/>
</dbReference>
<dbReference type="Pfam" id="PF00857">
    <property type="entry name" value="Isochorismatase"/>
    <property type="match status" value="1"/>
</dbReference>
<dbReference type="PANTHER" id="PTHR47044">
    <property type="entry name" value="OS02G0276400 PROTEIN"/>
    <property type="match status" value="1"/>
</dbReference>
<evidence type="ECO:0000259" key="3">
    <source>
        <dbReference type="Pfam" id="PF03478"/>
    </source>
</evidence>
<dbReference type="OrthoDB" id="167809at2759"/>
<dbReference type="SUPFAM" id="SSF52499">
    <property type="entry name" value="Isochorismatase-like hydrolases"/>
    <property type="match status" value="1"/>
</dbReference>
<evidence type="ECO:0000259" key="2">
    <source>
        <dbReference type="Pfam" id="PF00857"/>
    </source>
</evidence>
<dbReference type="AlphaFoldDB" id="A0A7J7NB28"/>
<gene>
    <name evidence="4" type="ORF">GIB67_025277</name>
</gene>
<proteinExistence type="inferred from homology"/>
<dbReference type="CDD" id="cd00431">
    <property type="entry name" value="cysteine_hydrolases"/>
    <property type="match status" value="1"/>
</dbReference>
<protein>
    <recommendedName>
        <fullName evidence="6">Isochorismatase-like domain-containing protein</fullName>
    </recommendedName>
</protein>
<name>A0A7J7NB28_9MAGN</name>
<accession>A0A7J7NB28</accession>
<feature type="domain" description="KIB1-4 beta-propeller" evidence="3">
    <location>
        <begin position="75"/>
        <end position="319"/>
    </location>
</feature>
<evidence type="ECO:0000313" key="4">
    <source>
        <dbReference type="EMBL" id="KAF6164451.1"/>
    </source>
</evidence>
<dbReference type="Gene3D" id="3.40.50.850">
    <property type="entry name" value="Isochorismatase-like"/>
    <property type="match status" value="1"/>
</dbReference>
<evidence type="ECO:0000256" key="1">
    <source>
        <dbReference type="ARBA" id="ARBA00006336"/>
    </source>
</evidence>
<dbReference type="Pfam" id="PF03478">
    <property type="entry name" value="Beta-prop_KIB1-4"/>
    <property type="match status" value="1"/>
</dbReference>
<dbReference type="InterPro" id="IPR036380">
    <property type="entry name" value="Isochorismatase-like_sf"/>
</dbReference>
<comment type="similarity">
    <text evidence="1">Belongs to the isochorismatase family.</text>
</comment>
<dbReference type="InterPro" id="IPR000868">
    <property type="entry name" value="Isochorismatase-like_dom"/>
</dbReference>
<comment type="caution">
    <text evidence="4">The sequence shown here is derived from an EMBL/GenBank/DDBJ whole genome shotgun (WGS) entry which is preliminary data.</text>
</comment>
<sequence>MAGGGYWSDLPKDLLIVIAKRVLTSDVVDYIRFGAVCTSWRSVSLKKSIRQYLPYDIPCLLFPHRKEFESHRCFLNASSNKVHSLKGRAALNDYCVGSSQCWLVMLVWNSYEFYLLNPGRKVRFNLPSGETLRKGGYNIYPNLLISKVVISSPPSSNDVSSCIVMAIVNREELAFCKPGDDSWIIIPREGPPFRHVKDLTYCDGQFFLWDYDYRVCVVDWYYIKVYPHILPFVRKIKSYESLQGFTPSGLVESSGELLLLCIKKVKEREEYKLMKLDFSSHRWLQMASLHGHTLFLSPTSSFSILAANCPGLEGNCVYHYRCIGCMNGCSDQCSRIFNLKDGSIKLLSNYSHNQENKDSFPTSSTKTPVSDYSIYQHPVWVVREHDPLGRDVELFRRHMYSGGETGPTVKGTEGAELVDGLVIKEGDYKLVKTRFSAFFSTHLHSFLQGNGINSLVIIGVQTPNCIRQSVYDAVELDYKSVTVIIDATAAATREVHLANISDMRNIGVATPSLQEWCSPDA</sequence>
<keyword evidence="5" id="KW-1185">Reference proteome</keyword>
<dbReference type="InterPro" id="IPR036047">
    <property type="entry name" value="F-box-like_dom_sf"/>
</dbReference>
<feature type="domain" description="Isochorismatase-like" evidence="2">
    <location>
        <begin position="378"/>
        <end position="509"/>
    </location>
</feature>
<evidence type="ECO:0008006" key="6">
    <source>
        <dbReference type="Google" id="ProtNLM"/>
    </source>
</evidence>
<dbReference type="EMBL" id="JACGCM010000926">
    <property type="protein sequence ID" value="KAF6164451.1"/>
    <property type="molecule type" value="Genomic_DNA"/>
</dbReference>
<dbReference type="Proteomes" id="UP000541444">
    <property type="component" value="Unassembled WGS sequence"/>
</dbReference>
<dbReference type="SUPFAM" id="SSF81383">
    <property type="entry name" value="F-box domain"/>
    <property type="match status" value="1"/>
</dbReference>
<organism evidence="4 5">
    <name type="scientific">Kingdonia uniflora</name>
    <dbReference type="NCBI Taxonomy" id="39325"/>
    <lineage>
        <taxon>Eukaryota</taxon>
        <taxon>Viridiplantae</taxon>
        <taxon>Streptophyta</taxon>
        <taxon>Embryophyta</taxon>
        <taxon>Tracheophyta</taxon>
        <taxon>Spermatophyta</taxon>
        <taxon>Magnoliopsida</taxon>
        <taxon>Ranunculales</taxon>
        <taxon>Circaeasteraceae</taxon>
        <taxon>Kingdonia</taxon>
    </lineage>
</organism>